<comment type="caution">
    <text evidence="2">The sequence shown here is derived from an EMBL/GenBank/DDBJ whole genome shotgun (WGS) entry which is preliminary data.</text>
</comment>
<accession>A0ABR2PYY2</accession>
<evidence type="ECO:0000313" key="2">
    <source>
        <dbReference type="EMBL" id="KAK8993650.1"/>
    </source>
</evidence>
<reference evidence="2 3" key="1">
    <citation type="journal article" date="2024" name="G3 (Bethesda)">
        <title>Genome assembly of Hibiscus sabdariffa L. provides insights into metabolisms of medicinal natural products.</title>
        <authorList>
            <person name="Kim T."/>
        </authorList>
    </citation>
    <scope>NUCLEOTIDE SEQUENCE [LARGE SCALE GENOMIC DNA]</scope>
    <source>
        <strain evidence="2">TK-2024</strain>
        <tissue evidence="2">Old leaves</tissue>
    </source>
</reference>
<feature type="region of interest" description="Disordered" evidence="1">
    <location>
        <begin position="25"/>
        <end position="49"/>
    </location>
</feature>
<sequence length="102" mass="11271">MDMGEEAEQRDEDMQVGKVQHQLILQSLQANKSKPSIHTDSSIGPKKNAAYFESNPRRKNKLIIGAPSMVKFVSSLGGKEANTMVHKPRITSGSHEAIIIQE</sequence>
<organism evidence="2 3">
    <name type="scientific">Hibiscus sabdariffa</name>
    <name type="common">roselle</name>
    <dbReference type="NCBI Taxonomy" id="183260"/>
    <lineage>
        <taxon>Eukaryota</taxon>
        <taxon>Viridiplantae</taxon>
        <taxon>Streptophyta</taxon>
        <taxon>Embryophyta</taxon>
        <taxon>Tracheophyta</taxon>
        <taxon>Spermatophyta</taxon>
        <taxon>Magnoliopsida</taxon>
        <taxon>eudicotyledons</taxon>
        <taxon>Gunneridae</taxon>
        <taxon>Pentapetalae</taxon>
        <taxon>rosids</taxon>
        <taxon>malvids</taxon>
        <taxon>Malvales</taxon>
        <taxon>Malvaceae</taxon>
        <taxon>Malvoideae</taxon>
        <taxon>Hibiscus</taxon>
    </lineage>
</organism>
<keyword evidence="3" id="KW-1185">Reference proteome</keyword>
<dbReference type="Proteomes" id="UP001396334">
    <property type="component" value="Unassembled WGS sequence"/>
</dbReference>
<protein>
    <submittedName>
        <fullName evidence="2">Uncharacterized protein</fullName>
    </submittedName>
</protein>
<dbReference type="EMBL" id="JBBPBN010000048">
    <property type="protein sequence ID" value="KAK8993650.1"/>
    <property type="molecule type" value="Genomic_DNA"/>
</dbReference>
<name>A0ABR2PYY2_9ROSI</name>
<proteinExistence type="predicted"/>
<feature type="compositionally biased region" description="Polar residues" evidence="1">
    <location>
        <begin position="25"/>
        <end position="42"/>
    </location>
</feature>
<evidence type="ECO:0000313" key="3">
    <source>
        <dbReference type="Proteomes" id="UP001396334"/>
    </source>
</evidence>
<gene>
    <name evidence="2" type="ORF">V6N11_007877</name>
</gene>
<evidence type="ECO:0000256" key="1">
    <source>
        <dbReference type="SAM" id="MobiDB-lite"/>
    </source>
</evidence>